<evidence type="ECO:0000256" key="5">
    <source>
        <dbReference type="SAM" id="Phobius"/>
    </source>
</evidence>
<evidence type="ECO:0000313" key="7">
    <source>
        <dbReference type="EMBL" id="RCW73153.1"/>
    </source>
</evidence>
<dbReference type="InterPro" id="IPR010432">
    <property type="entry name" value="RDD"/>
</dbReference>
<evidence type="ECO:0000313" key="8">
    <source>
        <dbReference type="Proteomes" id="UP000252585"/>
    </source>
</evidence>
<dbReference type="GO" id="GO:0016020">
    <property type="term" value="C:membrane"/>
    <property type="evidence" value="ECO:0007669"/>
    <property type="project" value="UniProtKB-SubCell"/>
</dbReference>
<keyword evidence="3 5" id="KW-1133">Transmembrane helix</keyword>
<keyword evidence="2 5" id="KW-0812">Transmembrane</keyword>
<dbReference type="RefSeq" id="WP_114352254.1">
    <property type="nucleotide sequence ID" value="NZ_QPJJ01000004.1"/>
</dbReference>
<feature type="transmembrane region" description="Helical" evidence="5">
    <location>
        <begin position="29"/>
        <end position="52"/>
    </location>
</feature>
<dbReference type="Proteomes" id="UP000252585">
    <property type="component" value="Unassembled WGS sequence"/>
</dbReference>
<protein>
    <submittedName>
        <fullName evidence="7">Putative RDD family membrane protein YckC</fullName>
    </submittedName>
</protein>
<feature type="domain" description="RDD" evidence="6">
    <location>
        <begin position="20"/>
        <end position="156"/>
    </location>
</feature>
<comment type="subcellular location">
    <subcellularLocation>
        <location evidence="1">Membrane</location>
        <topology evidence="1">Multi-pass membrane protein</topology>
    </subcellularLocation>
</comment>
<name>A0A368XYU1_9BACI</name>
<evidence type="ECO:0000256" key="4">
    <source>
        <dbReference type="ARBA" id="ARBA00023136"/>
    </source>
</evidence>
<feature type="transmembrane region" description="Helical" evidence="5">
    <location>
        <begin position="64"/>
        <end position="86"/>
    </location>
</feature>
<evidence type="ECO:0000256" key="1">
    <source>
        <dbReference type="ARBA" id="ARBA00004141"/>
    </source>
</evidence>
<dbReference type="PANTHER" id="PTHR38480">
    <property type="entry name" value="SLR0254 PROTEIN"/>
    <property type="match status" value="1"/>
</dbReference>
<feature type="transmembrane region" description="Helical" evidence="5">
    <location>
        <begin position="123"/>
        <end position="143"/>
    </location>
</feature>
<organism evidence="7 8">
    <name type="scientific">Saliterribacillus persicus</name>
    <dbReference type="NCBI Taxonomy" id="930114"/>
    <lineage>
        <taxon>Bacteria</taxon>
        <taxon>Bacillati</taxon>
        <taxon>Bacillota</taxon>
        <taxon>Bacilli</taxon>
        <taxon>Bacillales</taxon>
        <taxon>Bacillaceae</taxon>
        <taxon>Saliterribacillus</taxon>
    </lineage>
</organism>
<dbReference type="EMBL" id="QPJJ01000004">
    <property type="protein sequence ID" value="RCW73153.1"/>
    <property type="molecule type" value="Genomic_DNA"/>
</dbReference>
<comment type="caution">
    <text evidence="7">The sequence shown here is derived from an EMBL/GenBank/DDBJ whole genome shotgun (WGS) entry which is preliminary data.</text>
</comment>
<accession>A0A368XYU1</accession>
<dbReference type="AlphaFoldDB" id="A0A368XYU1"/>
<proteinExistence type="predicted"/>
<dbReference type="Pfam" id="PF06271">
    <property type="entry name" value="RDD"/>
    <property type="match status" value="1"/>
</dbReference>
<keyword evidence="4 5" id="KW-0472">Membrane</keyword>
<dbReference type="OrthoDB" id="9787732at2"/>
<gene>
    <name evidence="7" type="ORF">DFR57_104151</name>
</gene>
<evidence type="ECO:0000256" key="2">
    <source>
        <dbReference type="ARBA" id="ARBA00022692"/>
    </source>
</evidence>
<evidence type="ECO:0000256" key="3">
    <source>
        <dbReference type="ARBA" id="ARBA00022989"/>
    </source>
</evidence>
<reference evidence="7 8" key="1">
    <citation type="submission" date="2018-07" db="EMBL/GenBank/DDBJ databases">
        <title>Genomic Encyclopedia of Type Strains, Phase IV (KMG-IV): sequencing the most valuable type-strain genomes for metagenomic binning, comparative biology and taxonomic classification.</title>
        <authorList>
            <person name="Goeker M."/>
        </authorList>
    </citation>
    <scope>NUCLEOTIDE SEQUENCE [LARGE SCALE GENOMIC DNA]</scope>
    <source>
        <strain evidence="7 8">DSM 27696</strain>
    </source>
</reference>
<keyword evidence="8" id="KW-1185">Reference proteome</keyword>
<evidence type="ECO:0000259" key="6">
    <source>
        <dbReference type="Pfam" id="PF06271"/>
    </source>
</evidence>
<sequence>MEQEHYDIKTPEYISLRFELAGLGSRSTAFIIDSAITIIANLLLILFLFFGLESSFIGGAFSEPSGLLIGLVIIAIFLINMGYYIILEYFWGGRTIGKRILHLRTIQDNGHRITLLSSIIRNFLRLVDSLPSGYLVGILLIFFHQRHKRLGDIAAGTIVVHEHRATKKEKKLDNEIRKRGLVKEQLVISSHSLKQFDQKDWHLLQTYCNRIIDLPTEKRVEINKQIGDILLPKLEIDNTSLTTREIENNLFILFLHLREEWDLQPA</sequence>
<dbReference type="PANTHER" id="PTHR38480:SF1">
    <property type="entry name" value="SLR0254 PROTEIN"/>
    <property type="match status" value="1"/>
</dbReference>